<gene>
    <name evidence="2" type="ORF">ACFFGY_00690</name>
</gene>
<dbReference type="Pfam" id="PF13480">
    <property type="entry name" value="Acetyltransf_6"/>
    <property type="match status" value="1"/>
</dbReference>
<dbReference type="SUPFAM" id="SSF55729">
    <property type="entry name" value="Acyl-CoA N-acyltransferases (Nat)"/>
    <property type="match status" value="1"/>
</dbReference>
<comment type="caution">
    <text evidence="2">The sequence shown here is derived from an EMBL/GenBank/DDBJ whole genome shotgun (WGS) entry which is preliminary data.</text>
</comment>
<sequence>MQITAHPVRDLAQLEAEWRALEPEVAELSFFQSWSWVGCLAEERYGDPVLVRVSEGGRNLALALFNRRRGRLHLAESGDAALDAPFIEHNAPLVSARAPEGTAAAVLRAAWQVPGVRRLVLGGTAPALAAAAGGTVLREMERPVPLLDLAAVRACGGDYLATRSANTRQQLRRSARALAQRGPLRLERAAEAGEALQWFERLRALHDRTWAARGAPGAFATPFLLRFHRALIATAAARGELDMLRVTAGEAEVGYLYNFRLSGRVLAYQSGLAAAAPAEKPGLTCHAMAVERALAAGDAVYDFLAGDAQYKRSLANGAGRLIWSERVPALSPLALAARLRRLVKG</sequence>
<dbReference type="RefSeq" id="WP_377042421.1">
    <property type="nucleotide sequence ID" value="NZ_JBHLUN010000001.1"/>
</dbReference>
<accession>A0ABV6JM10</accession>
<dbReference type="EMBL" id="JBHLUN010000001">
    <property type="protein sequence ID" value="MFC0406743.1"/>
    <property type="molecule type" value="Genomic_DNA"/>
</dbReference>
<feature type="domain" description="BioF2-like acetyltransferase" evidence="1">
    <location>
        <begin position="166"/>
        <end position="312"/>
    </location>
</feature>
<keyword evidence="3" id="KW-1185">Reference proteome</keyword>
<dbReference type="InterPro" id="IPR038740">
    <property type="entry name" value="BioF2-like_GNAT_dom"/>
</dbReference>
<proteinExistence type="predicted"/>
<evidence type="ECO:0000259" key="1">
    <source>
        <dbReference type="Pfam" id="PF13480"/>
    </source>
</evidence>
<name>A0ABV6JM10_9PROT</name>
<evidence type="ECO:0000313" key="2">
    <source>
        <dbReference type="EMBL" id="MFC0406743.1"/>
    </source>
</evidence>
<dbReference type="InterPro" id="IPR016181">
    <property type="entry name" value="Acyl_CoA_acyltransferase"/>
</dbReference>
<reference evidence="2 3" key="1">
    <citation type="submission" date="2024-09" db="EMBL/GenBank/DDBJ databases">
        <authorList>
            <person name="Sun Q."/>
            <person name="Mori K."/>
        </authorList>
    </citation>
    <scope>NUCLEOTIDE SEQUENCE [LARGE SCALE GENOMIC DNA]</scope>
    <source>
        <strain evidence="2 3">TBRC 5777</strain>
    </source>
</reference>
<dbReference type="Proteomes" id="UP001589865">
    <property type="component" value="Unassembled WGS sequence"/>
</dbReference>
<protein>
    <submittedName>
        <fullName evidence="2">GNAT family N-acetyltransferase</fullName>
    </submittedName>
</protein>
<evidence type="ECO:0000313" key="3">
    <source>
        <dbReference type="Proteomes" id="UP001589865"/>
    </source>
</evidence>
<organism evidence="2 3">
    <name type="scientific">Roseomonas elaeocarpi</name>
    <dbReference type="NCBI Taxonomy" id="907779"/>
    <lineage>
        <taxon>Bacteria</taxon>
        <taxon>Pseudomonadati</taxon>
        <taxon>Pseudomonadota</taxon>
        <taxon>Alphaproteobacteria</taxon>
        <taxon>Acetobacterales</taxon>
        <taxon>Roseomonadaceae</taxon>
        <taxon>Roseomonas</taxon>
    </lineage>
</organism>